<dbReference type="EMBL" id="JABANM010004978">
    <property type="protein sequence ID" value="KAF4748390.1"/>
    <property type="molecule type" value="Genomic_DNA"/>
</dbReference>
<sequence>MAEEAMLLVRRMLFPGRWTNRLITPTTNLSGLTREVLKLCSHKSSAAVDGGVDPNVTNIFSKMPKRDGVLQAAACSRTAAAQHIFYDPTRPPHGRYIIASNSMIRSYGSEELAEAMGVFLKKYDSSRVTLLESYFLRGESLYES</sequence>
<reference evidence="3 4" key="1">
    <citation type="submission" date="2020-04" db="EMBL/GenBank/DDBJ databases">
        <title>Perkinsus olseni comparative genomics.</title>
        <authorList>
            <person name="Bogema D.R."/>
        </authorList>
    </citation>
    <scope>NUCLEOTIDE SEQUENCE [LARGE SCALE GENOMIC DNA]</scope>
    <source>
        <strain evidence="2">ATCC PRA-205</strain>
        <strain evidence="1 3">ATCC PRA-207</strain>
    </source>
</reference>
<keyword evidence="3" id="KW-1185">Reference proteome</keyword>
<name>A0A7J6RXL1_PEROL</name>
<accession>A0A7J6RXL1</accession>
<dbReference type="EMBL" id="JABANO010022576">
    <property type="protein sequence ID" value="KAF4724942.1"/>
    <property type="molecule type" value="Genomic_DNA"/>
</dbReference>
<dbReference type="AlphaFoldDB" id="A0A7J6RXL1"/>
<proteinExistence type="predicted"/>
<dbReference type="Proteomes" id="UP000553632">
    <property type="component" value="Unassembled WGS sequence"/>
</dbReference>
<gene>
    <name evidence="2" type="ORF">FOZ62_025519</name>
    <name evidence="1" type="ORF">FOZ63_033186</name>
</gene>
<organism evidence="1 3">
    <name type="scientific">Perkinsus olseni</name>
    <name type="common">Perkinsus atlanticus</name>
    <dbReference type="NCBI Taxonomy" id="32597"/>
    <lineage>
        <taxon>Eukaryota</taxon>
        <taxon>Sar</taxon>
        <taxon>Alveolata</taxon>
        <taxon>Perkinsozoa</taxon>
        <taxon>Perkinsea</taxon>
        <taxon>Perkinsida</taxon>
        <taxon>Perkinsidae</taxon>
        <taxon>Perkinsus</taxon>
    </lineage>
</organism>
<evidence type="ECO:0000313" key="4">
    <source>
        <dbReference type="Proteomes" id="UP000574390"/>
    </source>
</evidence>
<comment type="caution">
    <text evidence="1">The sequence shown here is derived from an EMBL/GenBank/DDBJ whole genome shotgun (WGS) entry which is preliminary data.</text>
</comment>
<evidence type="ECO:0000313" key="3">
    <source>
        <dbReference type="Proteomes" id="UP000553632"/>
    </source>
</evidence>
<evidence type="ECO:0000313" key="2">
    <source>
        <dbReference type="EMBL" id="KAF4748390.1"/>
    </source>
</evidence>
<dbReference type="Proteomes" id="UP000574390">
    <property type="component" value="Unassembled WGS sequence"/>
</dbReference>
<protein>
    <submittedName>
        <fullName evidence="1">Uncharacterized protein</fullName>
    </submittedName>
</protein>
<evidence type="ECO:0000313" key="1">
    <source>
        <dbReference type="EMBL" id="KAF4724942.1"/>
    </source>
</evidence>